<organism evidence="1 2">
    <name type="scientific">Phytophthora aleatoria</name>
    <dbReference type="NCBI Taxonomy" id="2496075"/>
    <lineage>
        <taxon>Eukaryota</taxon>
        <taxon>Sar</taxon>
        <taxon>Stramenopiles</taxon>
        <taxon>Oomycota</taxon>
        <taxon>Peronosporomycetes</taxon>
        <taxon>Peronosporales</taxon>
        <taxon>Peronosporaceae</taxon>
        <taxon>Phytophthora</taxon>
    </lineage>
</organism>
<evidence type="ECO:0000313" key="1">
    <source>
        <dbReference type="EMBL" id="KAG6944576.1"/>
    </source>
</evidence>
<protein>
    <submittedName>
        <fullName evidence="1">Uncharacterized protein</fullName>
    </submittedName>
</protein>
<reference evidence="1" key="1">
    <citation type="submission" date="2021-01" db="EMBL/GenBank/DDBJ databases">
        <title>Phytophthora aleatoria, a newly-described species from Pinus radiata is distinct from Phytophthora cactorum isolates based on comparative genomics.</title>
        <authorList>
            <person name="Mcdougal R."/>
            <person name="Panda P."/>
            <person name="Williams N."/>
            <person name="Studholme D.J."/>
        </authorList>
    </citation>
    <scope>NUCLEOTIDE SEQUENCE</scope>
    <source>
        <strain evidence="1">NZFS 4037</strain>
    </source>
</reference>
<dbReference type="AlphaFoldDB" id="A0A8J5M1M3"/>
<sequence length="58" mass="6579">MTVTMTAARSSIWEMVRAKFYGSHNTRIDLIGLAREYALRRVNRVRAEAFGGSVYGQI</sequence>
<accession>A0A8J5M1M3</accession>
<dbReference type="Proteomes" id="UP000709295">
    <property type="component" value="Unassembled WGS sequence"/>
</dbReference>
<evidence type="ECO:0000313" key="2">
    <source>
        <dbReference type="Proteomes" id="UP000709295"/>
    </source>
</evidence>
<name>A0A8J5M1M3_9STRA</name>
<gene>
    <name evidence="1" type="ORF">JG688_00017011</name>
</gene>
<keyword evidence="2" id="KW-1185">Reference proteome</keyword>
<dbReference type="EMBL" id="JAENGY010002330">
    <property type="protein sequence ID" value="KAG6944576.1"/>
    <property type="molecule type" value="Genomic_DNA"/>
</dbReference>
<comment type="caution">
    <text evidence="1">The sequence shown here is derived from an EMBL/GenBank/DDBJ whole genome shotgun (WGS) entry which is preliminary data.</text>
</comment>
<proteinExistence type="predicted"/>